<dbReference type="EMBL" id="FUEG01000002">
    <property type="protein sequence ID" value="SJK99804.1"/>
    <property type="molecule type" value="Genomic_DNA"/>
</dbReference>
<evidence type="ECO:0000313" key="1">
    <source>
        <dbReference type="EMBL" id="SJK99804.1"/>
    </source>
</evidence>
<name>A0A284QTJ4_ARMOS</name>
<proteinExistence type="predicted"/>
<gene>
    <name evidence="1" type="ORF">ARMOST_03115</name>
</gene>
<dbReference type="AlphaFoldDB" id="A0A284QTJ4"/>
<sequence>MRTLRLGLPIIKVHVSFLQQVVFDSHSASFLPESLHAVDTCWPENPAVLKNLARHTKLSSHLLSPFNPIGARVGAASAPTVVPPFGPAGPVIGVLAAAIQSGMGNVPLFALLQSVAMGGHIPFYVYIFRGAIGAALMGQSEARSKWT</sequence>
<keyword evidence="2" id="KW-1185">Reference proteome</keyword>
<dbReference type="Proteomes" id="UP000219338">
    <property type="component" value="Unassembled WGS sequence"/>
</dbReference>
<accession>A0A284QTJ4</accession>
<dbReference type="OrthoDB" id="440424at2759"/>
<evidence type="ECO:0000313" key="2">
    <source>
        <dbReference type="Proteomes" id="UP000219338"/>
    </source>
</evidence>
<protein>
    <submittedName>
        <fullName evidence="1">Uncharacterized protein</fullName>
    </submittedName>
</protein>
<reference evidence="2" key="1">
    <citation type="journal article" date="2017" name="Nat. Ecol. Evol.">
        <title>Genome expansion and lineage-specific genetic innovations in the forest pathogenic fungi Armillaria.</title>
        <authorList>
            <person name="Sipos G."/>
            <person name="Prasanna A.N."/>
            <person name="Walter M.C."/>
            <person name="O'Connor E."/>
            <person name="Balint B."/>
            <person name="Krizsan K."/>
            <person name="Kiss B."/>
            <person name="Hess J."/>
            <person name="Varga T."/>
            <person name="Slot J."/>
            <person name="Riley R."/>
            <person name="Boka B."/>
            <person name="Rigling D."/>
            <person name="Barry K."/>
            <person name="Lee J."/>
            <person name="Mihaltcheva S."/>
            <person name="LaButti K."/>
            <person name="Lipzen A."/>
            <person name="Waldron R."/>
            <person name="Moloney N.M."/>
            <person name="Sperisen C."/>
            <person name="Kredics L."/>
            <person name="Vagvoelgyi C."/>
            <person name="Patrignani A."/>
            <person name="Fitzpatrick D."/>
            <person name="Nagy I."/>
            <person name="Doyle S."/>
            <person name="Anderson J.B."/>
            <person name="Grigoriev I.V."/>
            <person name="Gueldener U."/>
            <person name="Muensterkoetter M."/>
            <person name="Nagy L.G."/>
        </authorList>
    </citation>
    <scope>NUCLEOTIDE SEQUENCE [LARGE SCALE GENOMIC DNA]</scope>
    <source>
        <strain evidence="2">C18/9</strain>
    </source>
</reference>
<organism evidence="1 2">
    <name type="scientific">Armillaria ostoyae</name>
    <name type="common">Armillaria root rot fungus</name>
    <dbReference type="NCBI Taxonomy" id="47428"/>
    <lineage>
        <taxon>Eukaryota</taxon>
        <taxon>Fungi</taxon>
        <taxon>Dikarya</taxon>
        <taxon>Basidiomycota</taxon>
        <taxon>Agaricomycotina</taxon>
        <taxon>Agaricomycetes</taxon>
        <taxon>Agaricomycetidae</taxon>
        <taxon>Agaricales</taxon>
        <taxon>Marasmiineae</taxon>
        <taxon>Physalacriaceae</taxon>
        <taxon>Armillaria</taxon>
    </lineage>
</organism>